<evidence type="ECO:0000313" key="2">
    <source>
        <dbReference type="Proteomes" id="UP001056120"/>
    </source>
</evidence>
<sequence length="423" mass="47248">MVRLNSSENNWEWTFPEPETTDLARGKRPVKLEDIEKQTAIHKRLKSCSVQTTKQWSLDSNESPVPDSHYNPLAEPCPVSLKLKKSRSLFELLQARFSQPHTGRRVGISGPDVKARVGISGPVDKLKASNFPAVLLKIGQWEYVSKYEGDLVAKCYFAKHKLVWEVLDGRLKNKIEIQWGDIVGLKANCPDNGPCTLTIVLGKQPLFFREIDPQPRKHTVWQPTSDFTGGEASTYRQHYLQCSQGVLNKHYEKLIQCDTRLNFLSQQAGPFLDSPFAAKDSIKDPNVSNSNGSNQLQMSRGPVVSRIKNTGRLDSVHGVFMKEYGYVESSGLVRSNAIMQVNTPGPKRTMSAWGYPVYNNTCGGVDQNHLIKNISQMVLNDTQLTTVSDEKSPMSKVNSPCGVLQDGNESNDYSTPDSGNYQV</sequence>
<dbReference type="Proteomes" id="UP001056120">
    <property type="component" value="Linkage Group LG24"/>
</dbReference>
<dbReference type="EMBL" id="CM042041">
    <property type="protein sequence ID" value="KAI3711763.1"/>
    <property type="molecule type" value="Genomic_DNA"/>
</dbReference>
<organism evidence="1 2">
    <name type="scientific">Smallanthus sonchifolius</name>
    <dbReference type="NCBI Taxonomy" id="185202"/>
    <lineage>
        <taxon>Eukaryota</taxon>
        <taxon>Viridiplantae</taxon>
        <taxon>Streptophyta</taxon>
        <taxon>Embryophyta</taxon>
        <taxon>Tracheophyta</taxon>
        <taxon>Spermatophyta</taxon>
        <taxon>Magnoliopsida</taxon>
        <taxon>eudicotyledons</taxon>
        <taxon>Gunneridae</taxon>
        <taxon>Pentapetalae</taxon>
        <taxon>asterids</taxon>
        <taxon>campanulids</taxon>
        <taxon>Asterales</taxon>
        <taxon>Asteraceae</taxon>
        <taxon>Asteroideae</taxon>
        <taxon>Heliantheae alliance</taxon>
        <taxon>Millerieae</taxon>
        <taxon>Smallanthus</taxon>
    </lineage>
</organism>
<accession>A0ACB9APK2</accession>
<evidence type="ECO:0000313" key="1">
    <source>
        <dbReference type="EMBL" id="KAI3711763.1"/>
    </source>
</evidence>
<gene>
    <name evidence="1" type="ORF">L1987_70308</name>
</gene>
<keyword evidence="2" id="KW-1185">Reference proteome</keyword>
<protein>
    <submittedName>
        <fullName evidence="1">Uncharacterized protein</fullName>
    </submittedName>
</protein>
<reference evidence="1 2" key="2">
    <citation type="journal article" date="2022" name="Mol. Ecol. Resour.">
        <title>The genomes of chicory, endive, great burdock and yacon provide insights into Asteraceae paleo-polyploidization history and plant inulin production.</title>
        <authorList>
            <person name="Fan W."/>
            <person name="Wang S."/>
            <person name="Wang H."/>
            <person name="Wang A."/>
            <person name="Jiang F."/>
            <person name="Liu H."/>
            <person name="Zhao H."/>
            <person name="Xu D."/>
            <person name="Zhang Y."/>
        </authorList>
    </citation>
    <scope>NUCLEOTIDE SEQUENCE [LARGE SCALE GENOMIC DNA]</scope>
    <source>
        <strain evidence="2">cv. Yunnan</strain>
        <tissue evidence="1">Leaves</tissue>
    </source>
</reference>
<comment type="caution">
    <text evidence="1">The sequence shown here is derived from an EMBL/GenBank/DDBJ whole genome shotgun (WGS) entry which is preliminary data.</text>
</comment>
<proteinExistence type="predicted"/>
<name>A0ACB9APK2_9ASTR</name>
<reference evidence="2" key="1">
    <citation type="journal article" date="2022" name="Mol. Ecol. Resour.">
        <title>The genomes of chicory, endive, great burdock and yacon provide insights into Asteraceae palaeo-polyploidization history and plant inulin production.</title>
        <authorList>
            <person name="Fan W."/>
            <person name="Wang S."/>
            <person name="Wang H."/>
            <person name="Wang A."/>
            <person name="Jiang F."/>
            <person name="Liu H."/>
            <person name="Zhao H."/>
            <person name="Xu D."/>
            <person name="Zhang Y."/>
        </authorList>
    </citation>
    <scope>NUCLEOTIDE SEQUENCE [LARGE SCALE GENOMIC DNA]</scope>
    <source>
        <strain evidence="2">cv. Yunnan</strain>
    </source>
</reference>